<dbReference type="EMBL" id="MU005974">
    <property type="protein sequence ID" value="KAF2861191.1"/>
    <property type="molecule type" value="Genomic_DNA"/>
</dbReference>
<organism evidence="1 2">
    <name type="scientific">Piedraia hortae CBS 480.64</name>
    <dbReference type="NCBI Taxonomy" id="1314780"/>
    <lineage>
        <taxon>Eukaryota</taxon>
        <taxon>Fungi</taxon>
        <taxon>Dikarya</taxon>
        <taxon>Ascomycota</taxon>
        <taxon>Pezizomycotina</taxon>
        <taxon>Dothideomycetes</taxon>
        <taxon>Dothideomycetidae</taxon>
        <taxon>Capnodiales</taxon>
        <taxon>Piedraiaceae</taxon>
        <taxon>Piedraia</taxon>
    </lineage>
</organism>
<evidence type="ECO:0000313" key="1">
    <source>
        <dbReference type="EMBL" id="KAF2861191.1"/>
    </source>
</evidence>
<sequence>MLETNETDPAQMRTDKLAWIKFPSMFRKREVWALELFDHNGGWITANRRKILKLPLSVKPDRWVSSQRTIVIPYKETGFTVFEFMLDVEI</sequence>
<accession>A0A6A7C112</accession>
<protein>
    <submittedName>
        <fullName evidence="1">Uncharacterized protein</fullName>
    </submittedName>
</protein>
<keyword evidence="2" id="KW-1185">Reference proteome</keyword>
<dbReference type="Proteomes" id="UP000799421">
    <property type="component" value="Unassembled WGS sequence"/>
</dbReference>
<evidence type="ECO:0000313" key="2">
    <source>
        <dbReference type="Proteomes" id="UP000799421"/>
    </source>
</evidence>
<gene>
    <name evidence="1" type="ORF">K470DRAFT_257097</name>
</gene>
<name>A0A6A7C112_9PEZI</name>
<proteinExistence type="predicted"/>
<dbReference type="AlphaFoldDB" id="A0A6A7C112"/>
<reference evidence="1" key="1">
    <citation type="journal article" date="2020" name="Stud. Mycol.">
        <title>101 Dothideomycetes genomes: a test case for predicting lifestyles and emergence of pathogens.</title>
        <authorList>
            <person name="Haridas S."/>
            <person name="Albert R."/>
            <person name="Binder M."/>
            <person name="Bloem J."/>
            <person name="Labutti K."/>
            <person name="Salamov A."/>
            <person name="Andreopoulos B."/>
            <person name="Baker S."/>
            <person name="Barry K."/>
            <person name="Bills G."/>
            <person name="Bluhm B."/>
            <person name="Cannon C."/>
            <person name="Castanera R."/>
            <person name="Culley D."/>
            <person name="Daum C."/>
            <person name="Ezra D."/>
            <person name="Gonzalez J."/>
            <person name="Henrissat B."/>
            <person name="Kuo A."/>
            <person name="Liang C."/>
            <person name="Lipzen A."/>
            <person name="Lutzoni F."/>
            <person name="Magnuson J."/>
            <person name="Mondo S."/>
            <person name="Nolan M."/>
            <person name="Ohm R."/>
            <person name="Pangilinan J."/>
            <person name="Park H.-J."/>
            <person name="Ramirez L."/>
            <person name="Alfaro M."/>
            <person name="Sun H."/>
            <person name="Tritt A."/>
            <person name="Yoshinaga Y."/>
            <person name="Zwiers L.-H."/>
            <person name="Turgeon B."/>
            <person name="Goodwin S."/>
            <person name="Spatafora J."/>
            <person name="Crous P."/>
            <person name="Grigoriev I."/>
        </authorList>
    </citation>
    <scope>NUCLEOTIDE SEQUENCE</scope>
    <source>
        <strain evidence="1">CBS 480.64</strain>
    </source>
</reference>